<gene>
    <name evidence="9" type="ORF">BHF68_00085</name>
</gene>
<feature type="transmembrane region" description="Helical" evidence="8">
    <location>
        <begin position="125"/>
        <end position="149"/>
    </location>
</feature>
<evidence type="ECO:0000256" key="3">
    <source>
        <dbReference type="ARBA" id="ARBA00022448"/>
    </source>
</evidence>
<dbReference type="AlphaFoldDB" id="A0A1E5G4M5"/>
<dbReference type="GO" id="GO:0005886">
    <property type="term" value="C:plasma membrane"/>
    <property type="evidence" value="ECO:0007669"/>
    <property type="project" value="UniProtKB-SubCell"/>
</dbReference>
<feature type="transmembrane region" description="Helical" evidence="8">
    <location>
        <begin position="252"/>
        <end position="279"/>
    </location>
</feature>
<evidence type="ECO:0000256" key="7">
    <source>
        <dbReference type="ARBA" id="ARBA00023136"/>
    </source>
</evidence>
<evidence type="ECO:0000256" key="5">
    <source>
        <dbReference type="ARBA" id="ARBA00022692"/>
    </source>
</evidence>
<keyword evidence="4" id="KW-1003">Cell membrane</keyword>
<feature type="transmembrane region" description="Helical" evidence="8">
    <location>
        <begin position="230"/>
        <end position="246"/>
    </location>
</feature>
<dbReference type="STRING" id="766136.BHF68_00085"/>
<sequence>MKVLSVVKPKGKRMNPLFMILILLSITLVSMFISINMGYTRIPVQDILRTLVGLGTFEQNFVIFDARLPRIVIAVLVGAGFAVSGAIMQGVSQNGLADPGILGLNAGAGFAVVLYISLFHERIGMASAFALPIFAFLGAAITAAIVFVLSLKRGTVDPIRLVLMGVAVGSGIGALMLFSTYYMGSYQYEFVKIWLTGSIWGTNWAYVGISFVWLSFLLPLAIYKARTLNVMNLGELVATGVGAYVTKERIILITIAVALAAVCVSVAGSIGFVGLIAPHLARQLVGVNHKIMVPTAALSGGILVLIADMIGRILVHPVEIPVGVVVAGIGAPYFLYLLIKTK</sequence>
<dbReference type="FunFam" id="1.10.3470.10:FF:000001">
    <property type="entry name" value="Vitamin B12 ABC transporter permease BtuC"/>
    <property type="match status" value="1"/>
</dbReference>
<comment type="caution">
    <text evidence="9">The sequence shown here is derived from an EMBL/GenBank/DDBJ whole genome shotgun (WGS) entry which is preliminary data.</text>
</comment>
<feature type="transmembrane region" description="Helical" evidence="8">
    <location>
        <begin position="291"/>
        <end position="314"/>
    </location>
</feature>
<comment type="similarity">
    <text evidence="2">Belongs to the binding-protein-dependent transport system permease family. FecCD subfamily.</text>
</comment>
<evidence type="ECO:0000313" key="9">
    <source>
        <dbReference type="EMBL" id="OEF98127.1"/>
    </source>
</evidence>
<comment type="subcellular location">
    <subcellularLocation>
        <location evidence="1">Cell membrane</location>
        <topology evidence="1">Multi-pass membrane protein</topology>
    </subcellularLocation>
</comment>
<dbReference type="GO" id="GO:0022857">
    <property type="term" value="F:transmembrane transporter activity"/>
    <property type="evidence" value="ECO:0007669"/>
    <property type="project" value="InterPro"/>
</dbReference>
<dbReference type="InterPro" id="IPR037294">
    <property type="entry name" value="ABC_BtuC-like"/>
</dbReference>
<dbReference type="EMBL" id="MIJE01000001">
    <property type="protein sequence ID" value="OEF98127.1"/>
    <property type="molecule type" value="Genomic_DNA"/>
</dbReference>
<dbReference type="SUPFAM" id="SSF81345">
    <property type="entry name" value="ABC transporter involved in vitamin B12 uptake, BtuC"/>
    <property type="match status" value="1"/>
</dbReference>
<dbReference type="PANTHER" id="PTHR30472">
    <property type="entry name" value="FERRIC ENTEROBACTIN TRANSPORT SYSTEM PERMEASE PROTEIN"/>
    <property type="match status" value="1"/>
</dbReference>
<dbReference type="RefSeq" id="WP_069641619.1">
    <property type="nucleotide sequence ID" value="NZ_MIJE01000001.1"/>
</dbReference>
<dbReference type="Proteomes" id="UP000094296">
    <property type="component" value="Unassembled WGS sequence"/>
</dbReference>
<feature type="transmembrane region" description="Helical" evidence="8">
    <location>
        <begin position="204"/>
        <end position="223"/>
    </location>
</feature>
<evidence type="ECO:0000256" key="6">
    <source>
        <dbReference type="ARBA" id="ARBA00022989"/>
    </source>
</evidence>
<dbReference type="GO" id="GO:0033214">
    <property type="term" value="P:siderophore-iron import into cell"/>
    <property type="evidence" value="ECO:0007669"/>
    <property type="project" value="TreeGrafter"/>
</dbReference>
<protein>
    <submittedName>
        <fullName evidence="9">Iron ABC transporter permease</fullName>
    </submittedName>
</protein>
<keyword evidence="5 8" id="KW-0812">Transmembrane</keyword>
<feature type="transmembrane region" description="Helical" evidence="8">
    <location>
        <begin position="320"/>
        <end position="339"/>
    </location>
</feature>
<feature type="transmembrane region" description="Helical" evidence="8">
    <location>
        <begin position="161"/>
        <end position="184"/>
    </location>
</feature>
<feature type="transmembrane region" description="Helical" evidence="8">
    <location>
        <begin position="68"/>
        <end position="88"/>
    </location>
</feature>
<keyword evidence="7 8" id="KW-0472">Membrane</keyword>
<dbReference type="PANTHER" id="PTHR30472:SF64">
    <property type="entry name" value="IRON(3+)-HYDROXAMATE IMPORT SYSTEM PERMEASE PROTEIN FHUG"/>
    <property type="match status" value="1"/>
</dbReference>
<feature type="transmembrane region" description="Helical" evidence="8">
    <location>
        <begin position="100"/>
        <end position="119"/>
    </location>
</feature>
<evidence type="ECO:0000256" key="1">
    <source>
        <dbReference type="ARBA" id="ARBA00004651"/>
    </source>
</evidence>
<organism evidence="9 10">
    <name type="scientific">Desulfuribacillus alkaliarsenatis</name>
    <dbReference type="NCBI Taxonomy" id="766136"/>
    <lineage>
        <taxon>Bacteria</taxon>
        <taxon>Bacillati</taxon>
        <taxon>Bacillota</taxon>
        <taxon>Desulfuribacillia</taxon>
        <taxon>Desulfuribacillales</taxon>
        <taxon>Desulfuribacillaceae</taxon>
        <taxon>Desulfuribacillus</taxon>
    </lineage>
</organism>
<feature type="transmembrane region" description="Helical" evidence="8">
    <location>
        <begin position="17"/>
        <end position="39"/>
    </location>
</feature>
<dbReference type="Gene3D" id="1.10.3470.10">
    <property type="entry name" value="ABC transporter involved in vitamin B12 uptake, BtuC"/>
    <property type="match status" value="1"/>
</dbReference>
<keyword evidence="6 8" id="KW-1133">Transmembrane helix</keyword>
<evidence type="ECO:0000256" key="4">
    <source>
        <dbReference type="ARBA" id="ARBA00022475"/>
    </source>
</evidence>
<dbReference type="Pfam" id="PF01032">
    <property type="entry name" value="FecCD"/>
    <property type="match status" value="1"/>
</dbReference>
<proteinExistence type="inferred from homology"/>
<keyword evidence="3" id="KW-0813">Transport</keyword>
<evidence type="ECO:0000256" key="8">
    <source>
        <dbReference type="SAM" id="Phobius"/>
    </source>
</evidence>
<evidence type="ECO:0000256" key="2">
    <source>
        <dbReference type="ARBA" id="ARBA00007935"/>
    </source>
</evidence>
<name>A0A1E5G4M5_9FIRM</name>
<evidence type="ECO:0000313" key="10">
    <source>
        <dbReference type="Proteomes" id="UP000094296"/>
    </source>
</evidence>
<accession>A0A1E5G4M5</accession>
<keyword evidence="10" id="KW-1185">Reference proteome</keyword>
<dbReference type="OrthoDB" id="9811721at2"/>
<dbReference type="CDD" id="cd06550">
    <property type="entry name" value="TM_ABC_iron-siderophores_like"/>
    <property type="match status" value="1"/>
</dbReference>
<reference evidence="9 10" key="1">
    <citation type="submission" date="2016-09" db="EMBL/GenBank/DDBJ databases">
        <title>Draft genome sequence for the type strain of Desulfuribacillus alkaliarsenatis AHT28, an obligately anaerobic, sulfidogenic bacterium isolated from Russian soda lake sediments.</title>
        <authorList>
            <person name="Abin C.A."/>
            <person name="Hollibaugh J.T."/>
        </authorList>
    </citation>
    <scope>NUCLEOTIDE SEQUENCE [LARGE SCALE GENOMIC DNA]</scope>
    <source>
        <strain evidence="9 10">AHT28</strain>
    </source>
</reference>
<dbReference type="InterPro" id="IPR000522">
    <property type="entry name" value="ABC_transptr_permease_BtuC"/>
</dbReference>